<evidence type="ECO:0000313" key="10">
    <source>
        <dbReference type="Proteomes" id="UP000274756"/>
    </source>
</evidence>
<dbReference type="PROSITE" id="PS50157">
    <property type="entry name" value="ZINC_FINGER_C2H2_2"/>
    <property type="match status" value="3"/>
</dbReference>
<dbReference type="InterPro" id="IPR036236">
    <property type="entry name" value="Znf_C2H2_sf"/>
</dbReference>
<evidence type="ECO:0000256" key="2">
    <source>
        <dbReference type="ARBA" id="ARBA00022737"/>
    </source>
</evidence>
<keyword evidence="10" id="KW-1185">Reference proteome</keyword>
<keyword evidence="3 5" id="KW-0863">Zinc-finger</keyword>
<sequence length="566" mass="65491">MIEHKSSKQMNGSLMNMDLPCSSKCDVAKMEHLSSEEGIIIDLTNDNDNDQSSSSSIASPKNEEIRDDLSNIGEFSEKIDEIDDGELEADDISNVVRQYSMDCDFGRYISQPGTADCIELRSMLAKAVQLEKFEREVKKIKSHLTGVGEFLMMISRIGTENGSTRERITLDRFGRKVENTVYKRNWSYHPEIVRTIAAVDSTTFSIRLQDGVLLSELPPPPPHPKNPDDIRKLVRSKMVRCKKCRSRFIEKNLYERHLRDKHSTEYIAYLIQQEEEIAEQRMAELEANRIEEIASGGYIPPESEIVAEGYDIEVEKIPLPGELSGGVPARFDKNGFLRQPKRSYKKKVSPQCLFCDKRFRNEVSLKKHLVKKHPDAVEFIQCLRCFKAVKSKKDWETHDCDLTFMCFECIPLRNLCTQQRLLNHRAKFHRGTNSGFKCNMCSLKFLTPRKLRKHKKMSHVFTKTYPCHFCDEIFTSECSVTTHERIHTGIIKFECRICDYKCNRYTWMEEHQKEEHGYICSVCQHKCAEWSSLKDHTLMEHGGYLTSESNAGIRSVWFKGLDSLLF</sequence>
<evidence type="ECO:0000313" key="9">
    <source>
        <dbReference type="Proteomes" id="UP000038040"/>
    </source>
</evidence>
<protein>
    <submittedName>
        <fullName evidence="11">C2H2-type domain-containing protein</fullName>
    </submittedName>
</protein>
<organism evidence="9 11">
    <name type="scientific">Dracunculus medinensis</name>
    <name type="common">Guinea worm</name>
    <dbReference type="NCBI Taxonomy" id="318479"/>
    <lineage>
        <taxon>Eukaryota</taxon>
        <taxon>Metazoa</taxon>
        <taxon>Ecdysozoa</taxon>
        <taxon>Nematoda</taxon>
        <taxon>Chromadorea</taxon>
        <taxon>Rhabditida</taxon>
        <taxon>Spirurina</taxon>
        <taxon>Dracunculoidea</taxon>
        <taxon>Dracunculidae</taxon>
        <taxon>Dracunculus</taxon>
    </lineage>
</organism>
<feature type="domain" description="C2H2-type" evidence="7">
    <location>
        <begin position="239"/>
        <end position="267"/>
    </location>
</feature>
<dbReference type="SUPFAM" id="SSF57667">
    <property type="entry name" value="beta-beta-alpha zinc fingers"/>
    <property type="match status" value="2"/>
</dbReference>
<dbReference type="WBParaSite" id="DME_0000809301-mRNA-1">
    <property type="protein sequence ID" value="DME_0000809301-mRNA-1"/>
    <property type="gene ID" value="DME_0000809301"/>
</dbReference>
<dbReference type="AlphaFoldDB" id="A0A0N4UK65"/>
<dbReference type="PROSITE" id="PS00028">
    <property type="entry name" value="ZINC_FINGER_C2H2_1"/>
    <property type="match status" value="5"/>
</dbReference>
<dbReference type="Gene3D" id="3.30.160.60">
    <property type="entry name" value="Classic Zinc Finger"/>
    <property type="match status" value="1"/>
</dbReference>
<dbReference type="EMBL" id="UYYG01000050">
    <property type="protein sequence ID" value="VDN52245.1"/>
    <property type="molecule type" value="Genomic_DNA"/>
</dbReference>
<dbReference type="PANTHER" id="PTHR24379">
    <property type="entry name" value="KRAB AND ZINC FINGER DOMAIN-CONTAINING"/>
    <property type="match status" value="1"/>
</dbReference>
<evidence type="ECO:0000256" key="6">
    <source>
        <dbReference type="SAM" id="MobiDB-lite"/>
    </source>
</evidence>
<evidence type="ECO:0000256" key="4">
    <source>
        <dbReference type="ARBA" id="ARBA00022833"/>
    </source>
</evidence>
<accession>A0A0N4UK65</accession>
<feature type="domain" description="C2H2-type" evidence="7">
    <location>
        <begin position="436"/>
        <end position="464"/>
    </location>
</feature>
<keyword evidence="1" id="KW-0479">Metal-binding</keyword>
<dbReference type="Proteomes" id="UP000038040">
    <property type="component" value="Unplaced"/>
</dbReference>
<feature type="domain" description="C2H2-type" evidence="7">
    <location>
        <begin position="465"/>
        <end position="489"/>
    </location>
</feature>
<dbReference type="Proteomes" id="UP000274756">
    <property type="component" value="Unassembled WGS sequence"/>
</dbReference>
<gene>
    <name evidence="8" type="ORF">DME_LOCUS2218</name>
</gene>
<evidence type="ECO:0000259" key="7">
    <source>
        <dbReference type="PROSITE" id="PS50157"/>
    </source>
</evidence>
<dbReference type="STRING" id="318479.A0A0N4UK65"/>
<reference evidence="8 10" key="2">
    <citation type="submission" date="2018-11" db="EMBL/GenBank/DDBJ databases">
        <authorList>
            <consortium name="Pathogen Informatics"/>
        </authorList>
    </citation>
    <scope>NUCLEOTIDE SEQUENCE [LARGE SCALE GENOMIC DNA]</scope>
</reference>
<evidence type="ECO:0000313" key="8">
    <source>
        <dbReference type="EMBL" id="VDN52245.1"/>
    </source>
</evidence>
<keyword evidence="2" id="KW-0677">Repeat</keyword>
<proteinExistence type="predicted"/>
<evidence type="ECO:0000313" key="11">
    <source>
        <dbReference type="WBParaSite" id="DME_0000809301-mRNA-1"/>
    </source>
</evidence>
<evidence type="ECO:0000256" key="5">
    <source>
        <dbReference type="PROSITE-ProRule" id="PRU00042"/>
    </source>
</evidence>
<reference evidence="11" key="1">
    <citation type="submission" date="2017-02" db="UniProtKB">
        <authorList>
            <consortium name="WormBaseParasite"/>
        </authorList>
    </citation>
    <scope>IDENTIFICATION</scope>
</reference>
<dbReference type="InterPro" id="IPR013087">
    <property type="entry name" value="Znf_C2H2_type"/>
</dbReference>
<keyword evidence="4" id="KW-0862">Zinc</keyword>
<dbReference type="OrthoDB" id="6077919at2759"/>
<dbReference type="PANTHER" id="PTHR24379:SF121">
    <property type="entry name" value="C2H2-TYPE DOMAIN-CONTAINING PROTEIN"/>
    <property type="match status" value="1"/>
</dbReference>
<evidence type="ECO:0000256" key="3">
    <source>
        <dbReference type="ARBA" id="ARBA00022771"/>
    </source>
</evidence>
<name>A0A0N4UK65_DRAME</name>
<dbReference type="SMART" id="SM00355">
    <property type="entry name" value="ZnF_C2H2"/>
    <property type="match status" value="7"/>
</dbReference>
<feature type="region of interest" description="Disordered" evidence="6">
    <location>
        <begin position="43"/>
        <end position="65"/>
    </location>
</feature>
<evidence type="ECO:0000256" key="1">
    <source>
        <dbReference type="ARBA" id="ARBA00022723"/>
    </source>
</evidence>
<dbReference type="GO" id="GO:0008270">
    <property type="term" value="F:zinc ion binding"/>
    <property type="evidence" value="ECO:0007669"/>
    <property type="project" value="UniProtKB-KW"/>
</dbReference>